<accession>A0A6J8AZ43</accession>
<proteinExistence type="predicted"/>
<evidence type="ECO:0000256" key="7">
    <source>
        <dbReference type="ARBA" id="ARBA00023224"/>
    </source>
</evidence>
<organism evidence="10 11">
    <name type="scientific">Mytilus coruscus</name>
    <name type="common">Sea mussel</name>
    <dbReference type="NCBI Taxonomy" id="42192"/>
    <lineage>
        <taxon>Eukaryota</taxon>
        <taxon>Metazoa</taxon>
        <taxon>Spiralia</taxon>
        <taxon>Lophotrochozoa</taxon>
        <taxon>Mollusca</taxon>
        <taxon>Bivalvia</taxon>
        <taxon>Autobranchia</taxon>
        <taxon>Pteriomorphia</taxon>
        <taxon>Mytilida</taxon>
        <taxon>Mytiloidea</taxon>
        <taxon>Mytilidae</taxon>
        <taxon>Mytilinae</taxon>
        <taxon>Mytilus</taxon>
    </lineage>
</organism>
<dbReference type="PROSITE" id="PS50262">
    <property type="entry name" value="G_PROTEIN_RECEP_F1_2"/>
    <property type="match status" value="1"/>
</dbReference>
<evidence type="ECO:0000256" key="3">
    <source>
        <dbReference type="ARBA" id="ARBA00022989"/>
    </source>
</evidence>
<evidence type="ECO:0000313" key="11">
    <source>
        <dbReference type="Proteomes" id="UP000507470"/>
    </source>
</evidence>
<feature type="transmembrane region" description="Helical" evidence="8">
    <location>
        <begin position="24"/>
        <end position="49"/>
    </location>
</feature>
<keyword evidence="2 8" id="KW-0812">Transmembrane</keyword>
<evidence type="ECO:0000256" key="2">
    <source>
        <dbReference type="ARBA" id="ARBA00022692"/>
    </source>
</evidence>
<evidence type="ECO:0000256" key="4">
    <source>
        <dbReference type="ARBA" id="ARBA00023040"/>
    </source>
</evidence>
<keyword evidence="7" id="KW-0807">Transducer</keyword>
<dbReference type="InterPro" id="IPR017452">
    <property type="entry name" value="GPCR_Rhodpsn_7TM"/>
</dbReference>
<evidence type="ECO:0000259" key="9">
    <source>
        <dbReference type="PROSITE" id="PS50262"/>
    </source>
</evidence>
<dbReference type="PANTHER" id="PTHR24238">
    <property type="entry name" value="G-PROTEIN COUPLED RECEPTOR"/>
    <property type="match status" value="1"/>
</dbReference>
<feature type="transmembrane region" description="Helical" evidence="8">
    <location>
        <begin position="138"/>
        <end position="162"/>
    </location>
</feature>
<dbReference type="OrthoDB" id="6123748at2759"/>
<dbReference type="Proteomes" id="UP000507470">
    <property type="component" value="Unassembled WGS sequence"/>
</dbReference>
<dbReference type="EMBL" id="CACVKT020002223">
    <property type="protein sequence ID" value="CAC5376593.1"/>
    <property type="molecule type" value="Genomic_DNA"/>
</dbReference>
<dbReference type="GO" id="GO:0004930">
    <property type="term" value="F:G protein-coupled receptor activity"/>
    <property type="evidence" value="ECO:0007669"/>
    <property type="project" value="UniProtKB-KW"/>
</dbReference>
<sequence length="178" mass="20295">MTIQKNGSKSMNETINNDKLNLQIFQWISLIILLGIVSLNILVVALLFSRNKKSRMTFFVSNLAFADLCVGIFYVLPETLFNRFEVPWNPHVCYIYYVYFSMVPFYVSTYAIVVLSIDRAYVILRPLAAASKGKTYRYGLALSVWVVGSLLAIPYGVFGFYVEDDIDCKHTFPNIVVS</sequence>
<evidence type="ECO:0000256" key="6">
    <source>
        <dbReference type="ARBA" id="ARBA00023170"/>
    </source>
</evidence>
<feature type="transmembrane region" description="Helical" evidence="8">
    <location>
        <begin position="56"/>
        <end position="76"/>
    </location>
</feature>
<dbReference type="PRINTS" id="PR00237">
    <property type="entry name" value="GPCRRHODOPSN"/>
</dbReference>
<dbReference type="InterPro" id="IPR000276">
    <property type="entry name" value="GPCR_Rhodpsn"/>
</dbReference>
<keyword evidence="3 8" id="KW-1133">Transmembrane helix</keyword>
<feature type="transmembrane region" description="Helical" evidence="8">
    <location>
        <begin position="96"/>
        <end position="117"/>
    </location>
</feature>
<dbReference type="Gene3D" id="1.20.1070.10">
    <property type="entry name" value="Rhodopsin 7-helix transmembrane proteins"/>
    <property type="match status" value="1"/>
</dbReference>
<feature type="domain" description="G-protein coupled receptors family 1 profile" evidence="9">
    <location>
        <begin position="39"/>
        <end position="178"/>
    </location>
</feature>
<dbReference type="SUPFAM" id="SSF81321">
    <property type="entry name" value="Family A G protein-coupled receptor-like"/>
    <property type="match status" value="1"/>
</dbReference>
<dbReference type="Pfam" id="PF00001">
    <property type="entry name" value="7tm_1"/>
    <property type="match status" value="1"/>
</dbReference>
<keyword evidence="6" id="KW-0675">Receptor</keyword>
<gene>
    <name evidence="10" type="ORF">MCOR_13179</name>
</gene>
<name>A0A6J8AZ43_MYTCO</name>
<dbReference type="AlphaFoldDB" id="A0A6J8AZ43"/>
<evidence type="ECO:0000256" key="5">
    <source>
        <dbReference type="ARBA" id="ARBA00023136"/>
    </source>
</evidence>
<evidence type="ECO:0000313" key="10">
    <source>
        <dbReference type="EMBL" id="CAC5376593.1"/>
    </source>
</evidence>
<comment type="subcellular location">
    <subcellularLocation>
        <location evidence="1">Membrane</location>
        <topology evidence="1">Multi-pass membrane protein</topology>
    </subcellularLocation>
</comment>
<keyword evidence="4" id="KW-0297">G-protein coupled receptor</keyword>
<protein>
    <submittedName>
        <fullName evidence="10">NPSR1</fullName>
    </submittedName>
</protein>
<reference evidence="10 11" key="1">
    <citation type="submission" date="2020-06" db="EMBL/GenBank/DDBJ databases">
        <authorList>
            <person name="Li R."/>
            <person name="Bekaert M."/>
        </authorList>
    </citation>
    <scope>NUCLEOTIDE SEQUENCE [LARGE SCALE GENOMIC DNA]</scope>
    <source>
        <strain evidence="11">wild</strain>
    </source>
</reference>
<evidence type="ECO:0000256" key="1">
    <source>
        <dbReference type="ARBA" id="ARBA00004141"/>
    </source>
</evidence>
<dbReference type="GO" id="GO:0016020">
    <property type="term" value="C:membrane"/>
    <property type="evidence" value="ECO:0007669"/>
    <property type="project" value="UniProtKB-SubCell"/>
</dbReference>
<keyword evidence="5 8" id="KW-0472">Membrane</keyword>
<keyword evidence="11" id="KW-1185">Reference proteome</keyword>
<evidence type="ECO:0000256" key="8">
    <source>
        <dbReference type="SAM" id="Phobius"/>
    </source>
</evidence>